<dbReference type="GO" id="GO:0015562">
    <property type="term" value="F:efflux transmembrane transporter activity"/>
    <property type="evidence" value="ECO:0007669"/>
    <property type="project" value="TreeGrafter"/>
</dbReference>
<dbReference type="NCBIfam" id="TIGR01730">
    <property type="entry name" value="RND_mfp"/>
    <property type="match status" value="1"/>
</dbReference>
<accession>A0A450U057</accession>
<organism evidence="3">
    <name type="scientific">Candidatus Kentrum sp. FW</name>
    <dbReference type="NCBI Taxonomy" id="2126338"/>
    <lineage>
        <taxon>Bacteria</taxon>
        <taxon>Pseudomonadati</taxon>
        <taxon>Pseudomonadota</taxon>
        <taxon>Gammaproteobacteria</taxon>
        <taxon>Candidatus Kentrum</taxon>
    </lineage>
</organism>
<dbReference type="InterPro" id="IPR006143">
    <property type="entry name" value="RND_pump_MFP"/>
</dbReference>
<sequence length="393" mass="42824">MSLYFLRNQQMKKSSIPFILAAVAVSLAAVWVSNPFQEESQPAAPKTRPPPKVRVVKVRPETHVGHFIGYGEARARYNLQLTAQVSGRIMAVDEGMESGKIVTPDRVLFRIDETPLRMALAEAEQSLADAKLKLARERGQANRAKAEWGSVDFDAVPSPLTFRKPQLATAGTAIRAASARLENAKNDLAHARVSAPFPALIVQRLVGLGDFVSVGTPLAHLVSLDRVEIRAPLSVSQWSIIDATPNRPVEIRAQSGASWPGYVLRAERHIDTKDRQRALVIAVDAPLEQQPPLYPGAFVTVLLPSKPIESAWLLPASALDADGYLLSIDADQRIRQFKPRIFHRFDDIVVVVPPETVEEAAVVVKPLASLTPGTLVAPIQVSPMDGRVTAEAP</sequence>
<keyword evidence="2" id="KW-0175">Coiled coil</keyword>
<proteinExistence type="inferred from homology"/>
<dbReference type="EMBL" id="CAADFE010000085">
    <property type="protein sequence ID" value="VFJ75693.1"/>
    <property type="molecule type" value="Genomic_DNA"/>
</dbReference>
<evidence type="ECO:0000256" key="2">
    <source>
        <dbReference type="SAM" id="Coils"/>
    </source>
</evidence>
<reference evidence="3" key="1">
    <citation type="submission" date="2019-02" db="EMBL/GenBank/DDBJ databases">
        <authorList>
            <person name="Gruber-Vodicka R. H."/>
            <person name="Seah K. B. B."/>
        </authorList>
    </citation>
    <scope>NUCLEOTIDE SEQUENCE</scope>
    <source>
        <strain evidence="3">BECK_BZ131</strain>
    </source>
</reference>
<name>A0A450U057_9GAMM</name>
<gene>
    <name evidence="3" type="ORF">BECKFW1821C_GA0114237_10856</name>
</gene>
<dbReference type="Gene3D" id="1.10.287.470">
    <property type="entry name" value="Helix hairpin bin"/>
    <property type="match status" value="1"/>
</dbReference>
<feature type="coiled-coil region" evidence="2">
    <location>
        <begin position="120"/>
        <end position="147"/>
    </location>
</feature>
<evidence type="ECO:0000313" key="3">
    <source>
        <dbReference type="EMBL" id="VFJ75693.1"/>
    </source>
</evidence>
<comment type="similarity">
    <text evidence="1">Belongs to the membrane fusion protein (MFP) (TC 8.A.1) family.</text>
</comment>
<dbReference type="SUPFAM" id="SSF111369">
    <property type="entry name" value="HlyD-like secretion proteins"/>
    <property type="match status" value="1"/>
</dbReference>
<dbReference type="Gene3D" id="2.40.50.100">
    <property type="match status" value="1"/>
</dbReference>
<dbReference type="PANTHER" id="PTHR30469">
    <property type="entry name" value="MULTIDRUG RESISTANCE PROTEIN MDTA"/>
    <property type="match status" value="1"/>
</dbReference>
<dbReference type="Gene3D" id="2.40.30.170">
    <property type="match status" value="1"/>
</dbReference>
<dbReference type="GO" id="GO:1990281">
    <property type="term" value="C:efflux pump complex"/>
    <property type="evidence" value="ECO:0007669"/>
    <property type="project" value="TreeGrafter"/>
</dbReference>
<dbReference type="AlphaFoldDB" id="A0A450U057"/>
<evidence type="ECO:0000256" key="1">
    <source>
        <dbReference type="ARBA" id="ARBA00009477"/>
    </source>
</evidence>
<protein>
    <submittedName>
        <fullName evidence="3">RND family efflux transporter, MFP subunit</fullName>
    </submittedName>
</protein>